<name>A0A8T3VXQ4_METOL</name>
<evidence type="ECO:0000313" key="2">
    <source>
        <dbReference type="EMBL" id="MBE6512756.1"/>
    </source>
</evidence>
<feature type="domain" description="Exonuclease" evidence="1">
    <location>
        <begin position="4"/>
        <end position="179"/>
    </location>
</feature>
<evidence type="ECO:0000259" key="1">
    <source>
        <dbReference type="SMART" id="SM00479"/>
    </source>
</evidence>
<dbReference type="GO" id="GO:0003676">
    <property type="term" value="F:nucleic acid binding"/>
    <property type="evidence" value="ECO:0007669"/>
    <property type="project" value="InterPro"/>
</dbReference>
<proteinExistence type="predicted"/>
<dbReference type="EMBL" id="SUTG01000029">
    <property type="protein sequence ID" value="MBE6512756.1"/>
    <property type="molecule type" value="Genomic_DNA"/>
</dbReference>
<dbReference type="InterPro" id="IPR012337">
    <property type="entry name" value="RNaseH-like_sf"/>
</dbReference>
<dbReference type="SMART" id="SM00479">
    <property type="entry name" value="EXOIII"/>
    <property type="match status" value="1"/>
</dbReference>
<sequence>MSRRFAVIDTETNWKDEVMSIGVLIAKSKNFERTDSRYYILPRAEKIGGMYSNSMRLTKHEILIKHRPDAIDELKDLLNSNGVKDLLAYNASFDKRHLPELHDGFSWRDIMKVAAYKQHNPHIPNHMPCCGTGRLRRGYGVEQMLRILGKKDYSETHNAIVDARDELMIMKKLGYDIDYYPEI</sequence>
<dbReference type="AlphaFoldDB" id="A0A8T3VXQ4"/>
<reference evidence="2" key="1">
    <citation type="submission" date="2019-04" db="EMBL/GenBank/DDBJ databases">
        <title>Evolution of Biomass-Degrading Anaerobic Consortia Revealed by Metagenomics.</title>
        <authorList>
            <person name="Peng X."/>
        </authorList>
    </citation>
    <scope>NUCLEOTIDE SEQUENCE</scope>
    <source>
        <strain evidence="2">SIG14</strain>
    </source>
</reference>
<gene>
    <name evidence="2" type="ORF">E7Z75_06415</name>
</gene>
<dbReference type="Gene3D" id="3.30.420.10">
    <property type="entry name" value="Ribonuclease H-like superfamily/Ribonuclease H"/>
    <property type="match status" value="1"/>
</dbReference>
<organism evidence="2 3">
    <name type="scientific">Methanobrevibacter olleyae</name>
    <dbReference type="NCBI Taxonomy" id="294671"/>
    <lineage>
        <taxon>Archaea</taxon>
        <taxon>Methanobacteriati</taxon>
        <taxon>Methanobacteriota</taxon>
        <taxon>Methanomada group</taxon>
        <taxon>Methanobacteria</taxon>
        <taxon>Methanobacteriales</taxon>
        <taxon>Methanobacteriaceae</taxon>
        <taxon>Methanobrevibacter</taxon>
    </lineage>
</organism>
<dbReference type="InterPro" id="IPR036397">
    <property type="entry name" value="RNaseH_sf"/>
</dbReference>
<dbReference type="SUPFAM" id="SSF53098">
    <property type="entry name" value="Ribonuclease H-like"/>
    <property type="match status" value="1"/>
</dbReference>
<protein>
    <recommendedName>
        <fullName evidence="1">Exonuclease domain-containing protein</fullName>
    </recommendedName>
</protein>
<dbReference type="Proteomes" id="UP000732619">
    <property type="component" value="Unassembled WGS sequence"/>
</dbReference>
<dbReference type="InterPro" id="IPR013520">
    <property type="entry name" value="Ribonucl_H"/>
</dbReference>
<evidence type="ECO:0000313" key="3">
    <source>
        <dbReference type="Proteomes" id="UP000732619"/>
    </source>
</evidence>
<comment type="caution">
    <text evidence="2">The sequence shown here is derived from an EMBL/GenBank/DDBJ whole genome shotgun (WGS) entry which is preliminary data.</text>
</comment>
<accession>A0A8T3VXQ4</accession>